<keyword evidence="2" id="KW-1003">Cell membrane</keyword>
<keyword evidence="4 8" id="KW-0812">Transmembrane</keyword>
<evidence type="ECO:0000256" key="2">
    <source>
        <dbReference type="ARBA" id="ARBA00022475"/>
    </source>
</evidence>
<evidence type="ECO:0000256" key="6">
    <source>
        <dbReference type="ARBA" id="ARBA00023136"/>
    </source>
</evidence>
<proteinExistence type="predicted"/>
<dbReference type="GO" id="GO:0016020">
    <property type="term" value="C:membrane"/>
    <property type="evidence" value="ECO:0007669"/>
    <property type="project" value="UniProtKB-SubCell"/>
</dbReference>
<organism evidence="10 11">
    <name type="scientific">Candidatus Sungiibacteriota bacterium</name>
    <dbReference type="NCBI Taxonomy" id="2750080"/>
    <lineage>
        <taxon>Bacteria</taxon>
        <taxon>Candidatus Sungiibacteriota</taxon>
    </lineage>
</organism>
<name>A0A931WPB3_9BACT</name>
<dbReference type="AlphaFoldDB" id="A0A931WPB3"/>
<comment type="caution">
    <text evidence="10">The sequence shown here is derived from an EMBL/GenBank/DDBJ whole genome shotgun (WGS) entry which is preliminary data.</text>
</comment>
<dbReference type="GO" id="GO:0051301">
    <property type="term" value="P:cell division"/>
    <property type="evidence" value="ECO:0007669"/>
    <property type="project" value="UniProtKB-KW"/>
</dbReference>
<evidence type="ECO:0000256" key="7">
    <source>
        <dbReference type="ARBA" id="ARBA00023306"/>
    </source>
</evidence>
<dbReference type="PROSITE" id="PS51779">
    <property type="entry name" value="POTRA"/>
    <property type="match status" value="1"/>
</dbReference>
<dbReference type="InterPro" id="IPR034746">
    <property type="entry name" value="POTRA"/>
</dbReference>
<evidence type="ECO:0000313" key="11">
    <source>
        <dbReference type="Proteomes" id="UP000724148"/>
    </source>
</evidence>
<keyword evidence="3" id="KW-0132">Cell division</keyword>
<feature type="domain" description="POTRA" evidence="9">
    <location>
        <begin position="56"/>
        <end position="134"/>
    </location>
</feature>
<protein>
    <submittedName>
        <fullName evidence="10">FtsQ-type POTRA domain-containing protein</fullName>
    </submittedName>
</protein>
<keyword evidence="6 8" id="KW-0472">Membrane</keyword>
<evidence type="ECO:0000259" key="9">
    <source>
        <dbReference type="PROSITE" id="PS51779"/>
    </source>
</evidence>
<evidence type="ECO:0000313" key="10">
    <source>
        <dbReference type="EMBL" id="MBI2097152.1"/>
    </source>
</evidence>
<evidence type="ECO:0000256" key="4">
    <source>
        <dbReference type="ARBA" id="ARBA00022692"/>
    </source>
</evidence>
<feature type="transmembrane region" description="Helical" evidence="8">
    <location>
        <begin position="31"/>
        <end position="51"/>
    </location>
</feature>
<gene>
    <name evidence="10" type="ORF">HYT40_03335</name>
</gene>
<evidence type="ECO:0000256" key="1">
    <source>
        <dbReference type="ARBA" id="ARBA00004370"/>
    </source>
</evidence>
<reference evidence="10" key="1">
    <citation type="submission" date="2020-07" db="EMBL/GenBank/DDBJ databases">
        <title>Huge and variable diversity of episymbiotic CPR bacteria and DPANN archaea in groundwater ecosystems.</title>
        <authorList>
            <person name="He C.Y."/>
            <person name="Keren R."/>
            <person name="Whittaker M."/>
            <person name="Farag I.F."/>
            <person name="Doudna J."/>
            <person name="Cate J.H.D."/>
            <person name="Banfield J.F."/>
        </authorList>
    </citation>
    <scope>NUCLEOTIDE SEQUENCE</scope>
    <source>
        <strain evidence="10">NC_groundwater_193_Ag_S-0.1um_51_7</strain>
    </source>
</reference>
<evidence type="ECO:0000256" key="5">
    <source>
        <dbReference type="ARBA" id="ARBA00022989"/>
    </source>
</evidence>
<feature type="non-terminal residue" evidence="10">
    <location>
        <position position="256"/>
    </location>
</feature>
<keyword evidence="7" id="KW-0131">Cell cycle</keyword>
<keyword evidence="5 8" id="KW-1133">Transmembrane helix</keyword>
<dbReference type="Proteomes" id="UP000724148">
    <property type="component" value="Unassembled WGS sequence"/>
</dbReference>
<evidence type="ECO:0000256" key="8">
    <source>
        <dbReference type="SAM" id="Phobius"/>
    </source>
</evidence>
<evidence type="ECO:0000256" key="3">
    <source>
        <dbReference type="ARBA" id="ARBA00022618"/>
    </source>
</evidence>
<comment type="subcellular location">
    <subcellularLocation>
        <location evidence="1">Membrane</location>
    </subcellularLocation>
</comment>
<dbReference type="Pfam" id="PF08478">
    <property type="entry name" value="POTRA_1"/>
    <property type="match status" value="1"/>
</dbReference>
<accession>A0A931WPB3</accession>
<dbReference type="InterPro" id="IPR013685">
    <property type="entry name" value="POTRA_FtsQ_type"/>
</dbReference>
<sequence length="256" mass="28625">MPTDKTYWKPDRVVYRRKPKKKRALLNRSRLILVGVIAVIGLGYWGLYAFLHLSYFRIQSIEVRGTETLSADSVKNFIDSRIAGERWLTVPRNNILFFSLSSVENSLRQEFPAIAEVKVKKVFPGIITADVAERSLWAIYCFRQRPVVSTTTAPVIGDSAASCYFMDKTGVIFGDAPETQGTLILKITSDRGGNSSLGAHIFESSDVQTFDQLIKIFGDDASLTVAGFELRKNAPNDVWLISQEGFSVIITREASF</sequence>
<dbReference type="EMBL" id="JACOZA010000082">
    <property type="protein sequence ID" value="MBI2097152.1"/>
    <property type="molecule type" value="Genomic_DNA"/>
</dbReference>